<dbReference type="RefSeq" id="WP_116226356.1">
    <property type="nucleotide sequence ID" value="NZ_AP018437.1"/>
</dbReference>
<gene>
    <name evidence="1" type="ORF">DFR64_3116</name>
</gene>
<proteinExistence type="predicted"/>
<evidence type="ECO:0000313" key="1">
    <source>
        <dbReference type="EMBL" id="REG04764.1"/>
    </source>
</evidence>
<evidence type="ECO:0000313" key="2">
    <source>
        <dbReference type="Proteomes" id="UP000256388"/>
    </source>
</evidence>
<dbReference type="SUPFAM" id="SSF53137">
    <property type="entry name" value="Translational machinery components"/>
    <property type="match status" value="1"/>
</dbReference>
<dbReference type="Gene3D" id="3.30.420.60">
    <property type="entry name" value="eRF1 domain 2"/>
    <property type="match status" value="1"/>
</dbReference>
<dbReference type="OrthoDB" id="5520173at2"/>
<dbReference type="EMBL" id="QUMS01000006">
    <property type="protein sequence ID" value="REG04764.1"/>
    <property type="molecule type" value="Genomic_DNA"/>
</dbReference>
<sequence>MGVKVGLWIDHRKAVLVRITEKGEEIEVLHSEVEKQLRRMGESPLKGPFDVLHVPADTSRQRIFSGNLKTYYDAIIAKIKTADAVMIFGPGEAREELRKRMEKNHLGQAIVCAESAGRMTNRQIAAKIRRYFKEEERY</sequence>
<dbReference type="AlphaFoldDB" id="A0A347ZPJ0"/>
<dbReference type="InterPro" id="IPR042226">
    <property type="entry name" value="eFR1_2_sf"/>
</dbReference>
<name>A0A347ZPJ0_9CHLR</name>
<comment type="caution">
    <text evidence="1">The sequence shown here is derived from an EMBL/GenBank/DDBJ whole genome shotgun (WGS) entry which is preliminary data.</text>
</comment>
<keyword evidence="2" id="KW-1185">Reference proteome</keyword>
<dbReference type="Proteomes" id="UP000256388">
    <property type="component" value="Unassembled WGS sequence"/>
</dbReference>
<organism evidence="1 2">
    <name type="scientific">Pelolinea submarina</name>
    <dbReference type="NCBI Taxonomy" id="913107"/>
    <lineage>
        <taxon>Bacteria</taxon>
        <taxon>Bacillati</taxon>
        <taxon>Chloroflexota</taxon>
        <taxon>Anaerolineae</taxon>
        <taxon>Anaerolineales</taxon>
        <taxon>Anaerolineaceae</taxon>
        <taxon>Pelolinea</taxon>
    </lineage>
</organism>
<accession>A0A347ZPJ0</accession>
<evidence type="ECO:0008006" key="3">
    <source>
        <dbReference type="Google" id="ProtNLM"/>
    </source>
</evidence>
<reference evidence="1 2" key="1">
    <citation type="submission" date="2018-08" db="EMBL/GenBank/DDBJ databases">
        <title>Genomic Encyclopedia of Type Strains, Phase IV (KMG-IV): sequencing the most valuable type-strain genomes for metagenomic binning, comparative biology and taxonomic classification.</title>
        <authorList>
            <person name="Goeker M."/>
        </authorList>
    </citation>
    <scope>NUCLEOTIDE SEQUENCE [LARGE SCALE GENOMIC DNA]</scope>
    <source>
        <strain evidence="1 2">DSM 23923</strain>
    </source>
</reference>
<protein>
    <recommendedName>
        <fullName evidence="3">Protein required for attachment to host cells</fullName>
    </recommendedName>
</protein>